<organism evidence="1 2">
    <name type="scientific">Neiella litorisoli</name>
    <dbReference type="NCBI Taxonomy" id="2771431"/>
    <lineage>
        <taxon>Bacteria</taxon>
        <taxon>Pseudomonadati</taxon>
        <taxon>Pseudomonadota</taxon>
        <taxon>Gammaproteobacteria</taxon>
        <taxon>Alteromonadales</taxon>
        <taxon>Echinimonadaceae</taxon>
        <taxon>Neiella</taxon>
    </lineage>
</organism>
<comment type="caution">
    <text evidence="1">The sequence shown here is derived from an EMBL/GenBank/DDBJ whole genome shotgun (WGS) entry which is preliminary data.</text>
</comment>
<name>A0A8J6QN43_9GAMM</name>
<gene>
    <name evidence="1" type="ORF">IC617_17355</name>
</gene>
<proteinExistence type="predicted"/>
<keyword evidence="2" id="KW-1185">Reference proteome</keyword>
<dbReference type="Proteomes" id="UP000638014">
    <property type="component" value="Unassembled WGS sequence"/>
</dbReference>
<dbReference type="InterPro" id="IPR036868">
    <property type="entry name" value="TusA-like_sf"/>
</dbReference>
<sequence>MAFVRCKHALLKLQHGESLDVHFSDSSSVADILDWCRARPLQANVFNTNNEIHVVFSLTSNGAHGAAT</sequence>
<dbReference type="Gene3D" id="3.30.110.40">
    <property type="entry name" value="TusA-like domain"/>
    <property type="match status" value="1"/>
</dbReference>
<reference evidence="1" key="1">
    <citation type="submission" date="2020-09" db="EMBL/GenBank/DDBJ databases">
        <title>A novel bacterium of genus Neiella, isolated from South China Sea.</title>
        <authorList>
            <person name="Huang H."/>
            <person name="Mo K."/>
            <person name="Hu Y."/>
        </authorList>
    </citation>
    <scope>NUCLEOTIDE SEQUENCE</scope>
    <source>
        <strain evidence="1">HB171785</strain>
    </source>
</reference>
<evidence type="ECO:0008006" key="3">
    <source>
        <dbReference type="Google" id="ProtNLM"/>
    </source>
</evidence>
<dbReference type="AlphaFoldDB" id="A0A8J6QN43"/>
<accession>A0A8J6QN43</accession>
<evidence type="ECO:0000313" key="2">
    <source>
        <dbReference type="Proteomes" id="UP000638014"/>
    </source>
</evidence>
<dbReference type="EMBL" id="JACXAF010000030">
    <property type="protein sequence ID" value="MBD1391196.1"/>
    <property type="molecule type" value="Genomic_DNA"/>
</dbReference>
<evidence type="ECO:0000313" key="1">
    <source>
        <dbReference type="EMBL" id="MBD1391196.1"/>
    </source>
</evidence>
<dbReference type="SUPFAM" id="SSF64307">
    <property type="entry name" value="SirA-like"/>
    <property type="match status" value="1"/>
</dbReference>
<protein>
    <recommendedName>
        <fullName evidence="3">Sulfurtransferase TusA family protein</fullName>
    </recommendedName>
</protein>